<keyword evidence="2" id="KW-1185">Reference proteome</keyword>
<protein>
    <submittedName>
        <fullName evidence="1">Uncharacterized protein</fullName>
    </submittedName>
</protein>
<gene>
    <name evidence="1" type="ORF">I4F81_011158</name>
</gene>
<sequence length="332" mass="34719">MRDLSSPRPVPPGLTIPDRVTMALRLVLLLSVAVMTTINAPIGGDTTAVPAASRATDVVTLMARPQLHAVDRGVFASDSTSAGVRTATGGMADTSVNVVVAQAAGADTTFVGSHEFGVGEGKSQQLPLTTRGLRTLQGTGADDSLGGLASAKMSIETVVDGVVKSVSASSHEELVKMVVRGVSRMTVDGRPLLRHYHVLMIQRGVWRDGSRLKGSVYAKNWTFRGSSYDLTVFGGGEFRYKAGVPVAKFHYASNRAVKAKGKVTFKSSPAARPPPCAGPSAAQASIITQEFRLCNSGCQALLFGANPLSFGFCSLGCSDEFAAKIKIASTLC</sequence>
<dbReference type="Proteomes" id="UP000798662">
    <property type="component" value="Chromosome 3"/>
</dbReference>
<proteinExistence type="predicted"/>
<name>A0ACC3CFG1_PYRYE</name>
<organism evidence="1 2">
    <name type="scientific">Pyropia yezoensis</name>
    <name type="common">Susabi-nori</name>
    <name type="synonym">Porphyra yezoensis</name>
    <dbReference type="NCBI Taxonomy" id="2788"/>
    <lineage>
        <taxon>Eukaryota</taxon>
        <taxon>Rhodophyta</taxon>
        <taxon>Bangiophyceae</taxon>
        <taxon>Bangiales</taxon>
        <taxon>Bangiaceae</taxon>
        <taxon>Pyropia</taxon>
    </lineage>
</organism>
<comment type="caution">
    <text evidence="1">The sequence shown here is derived from an EMBL/GenBank/DDBJ whole genome shotgun (WGS) entry which is preliminary data.</text>
</comment>
<dbReference type="EMBL" id="CM020620">
    <property type="protein sequence ID" value="KAK1868674.1"/>
    <property type="molecule type" value="Genomic_DNA"/>
</dbReference>
<accession>A0ACC3CFG1</accession>
<evidence type="ECO:0000313" key="2">
    <source>
        <dbReference type="Proteomes" id="UP000798662"/>
    </source>
</evidence>
<evidence type="ECO:0000313" key="1">
    <source>
        <dbReference type="EMBL" id="KAK1868674.1"/>
    </source>
</evidence>
<reference evidence="1" key="1">
    <citation type="submission" date="2019-11" db="EMBL/GenBank/DDBJ databases">
        <title>Nori genome reveals adaptations in red seaweeds to the harsh intertidal environment.</title>
        <authorList>
            <person name="Wang D."/>
            <person name="Mao Y."/>
        </authorList>
    </citation>
    <scope>NUCLEOTIDE SEQUENCE</scope>
    <source>
        <tissue evidence="1">Gametophyte</tissue>
    </source>
</reference>